<dbReference type="EMBL" id="LVYI01000003">
    <property type="protein sequence ID" value="OAP61640.1"/>
    <property type="molecule type" value="Genomic_DNA"/>
</dbReference>
<dbReference type="Gene3D" id="2.60.120.200">
    <property type="match status" value="1"/>
</dbReference>
<name>A0A178ZPA5_9EURO</name>
<protein>
    <recommendedName>
        <fullName evidence="3">GH16 domain-containing protein</fullName>
    </recommendedName>
</protein>
<evidence type="ECO:0008006" key="3">
    <source>
        <dbReference type="Google" id="ProtNLM"/>
    </source>
</evidence>
<dbReference type="AlphaFoldDB" id="A0A178ZPA5"/>
<dbReference type="STRING" id="1367422.A0A178ZPA5"/>
<accession>A0A178ZPA5</accession>
<dbReference type="SUPFAM" id="SSF49899">
    <property type="entry name" value="Concanavalin A-like lectins/glucanases"/>
    <property type="match status" value="1"/>
</dbReference>
<reference evidence="1 2" key="1">
    <citation type="submission" date="2016-04" db="EMBL/GenBank/DDBJ databases">
        <title>Draft genome of Fonsecaea erecta CBS 125763.</title>
        <authorList>
            <person name="Weiss V.A."/>
            <person name="Vicente V.A."/>
            <person name="Raittz R.T."/>
            <person name="Moreno L.F."/>
            <person name="De Souza E.M."/>
            <person name="Pedrosa F.O."/>
            <person name="Steffens M.B."/>
            <person name="Faoro H."/>
            <person name="Tadra-Sfeir M.Z."/>
            <person name="Najafzadeh M.J."/>
            <person name="Felipe M.S."/>
            <person name="Teixeira M."/>
            <person name="Sun J."/>
            <person name="Xi L."/>
            <person name="Gomes R."/>
            <person name="De Azevedo C.M."/>
            <person name="Salgado C.G."/>
            <person name="Da Silva M.B."/>
            <person name="Nascimento M.F."/>
            <person name="Queiroz-Telles F."/>
            <person name="Attili D.S."/>
            <person name="Gorbushina A."/>
        </authorList>
    </citation>
    <scope>NUCLEOTIDE SEQUENCE [LARGE SCALE GENOMIC DNA]</scope>
    <source>
        <strain evidence="1 2">CBS 125763</strain>
    </source>
</reference>
<organism evidence="1 2">
    <name type="scientific">Fonsecaea erecta</name>
    <dbReference type="NCBI Taxonomy" id="1367422"/>
    <lineage>
        <taxon>Eukaryota</taxon>
        <taxon>Fungi</taxon>
        <taxon>Dikarya</taxon>
        <taxon>Ascomycota</taxon>
        <taxon>Pezizomycotina</taxon>
        <taxon>Eurotiomycetes</taxon>
        <taxon>Chaetothyriomycetidae</taxon>
        <taxon>Chaetothyriales</taxon>
        <taxon>Herpotrichiellaceae</taxon>
        <taxon>Fonsecaea</taxon>
    </lineage>
</organism>
<proteinExistence type="predicted"/>
<comment type="caution">
    <text evidence="1">The sequence shown here is derived from an EMBL/GenBank/DDBJ whole genome shotgun (WGS) entry which is preliminary data.</text>
</comment>
<dbReference type="OrthoDB" id="192832at2759"/>
<dbReference type="InterPro" id="IPR013320">
    <property type="entry name" value="ConA-like_dom_sf"/>
</dbReference>
<dbReference type="RefSeq" id="XP_018695007.1">
    <property type="nucleotide sequence ID" value="XM_018835357.1"/>
</dbReference>
<evidence type="ECO:0000313" key="2">
    <source>
        <dbReference type="Proteomes" id="UP000078343"/>
    </source>
</evidence>
<keyword evidence="2" id="KW-1185">Reference proteome</keyword>
<sequence length="113" mass="12858">MRAPEIAGFYLAWSDEFYGPAGSPPDSNNWALQTPPFNWNNEWQKYTTSTDNAWLDGNGQLCIAPQKVGGQWTSARLHGNKSFACEKNRKMIFAAHIKMGQNPWWQQQGIWPA</sequence>
<evidence type="ECO:0000313" key="1">
    <source>
        <dbReference type="EMBL" id="OAP61640.1"/>
    </source>
</evidence>
<dbReference type="Proteomes" id="UP000078343">
    <property type="component" value="Unassembled WGS sequence"/>
</dbReference>
<gene>
    <name evidence="1" type="ORF">AYL99_03843</name>
</gene>
<dbReference type="GeneID" id="30008012"/>